<dbReference type="EMBL" id="JBHSPB010000024">
    <property type="protein sequence ID" value="MFC5724128.1"/>
    <property type="molecule type" value="Genomic_DNA"/>
</dbReference>
<dbReference type="PANTHER" id="PTHR35894:SF5">
    <property type="entry name" value="MU-LIKE PROPHAGE FLUMU DNA TRANSPOSITION PROTEIN B"/>
    <property type="match status" value="1"/>
</dbReference>
<evidence type="ECO:0000313" key="3">
    <source>
        <dbReference type="Proteomes" id="UP001596083"/>
    </source>
</evidence>
<protein>
    <submittedName>
        <fullName evidence="2">AAA family ATPase</fullName>
    </submittedName>
</protein>
<dbReference type="InterPro" id="IPR052026">
    <property type="entry name" value="ExeA_AAA_ATPase_DNA-bind"/>
</dbReference>
<organism evidence="2 3">
    <name type="scientific">Streptomyces gamaensis</name>
    <dbReference type="NCBI Taxonomy" id="1763542"/>
    <lineage>
        <taxon>Bacteria</taxon>
        <taxon>Bacillati</taxon>
        <taxon>Actinomycetota</taxon>
        <taxon>Actinomycetes</taxon>
        <taxon>Kitasatosporales</taxon>
        <taxon>Streptomycetaceae</taxon>
        <taxon>Streptomyces</taxon>
    </lineage>
</organism>
<gene>
    <name evidence="2" type="ORF">ACFP1Z_28565</name>
</gene>
<dbReference type="RefSeq" id="WP_390320563.1">
    <property type="nucleotide sequence ID" value="NZ_JBHSPB010000024.1"/>
</dbReference>
<feature type="domain" description="ORC1/DEAH AAA+ ATPase" evidence="1">
    <location>
        <begin position="33"/>
        <end position="160"/>
    </location>
</feature>
<dbReference type="InterPro" id="IPR027417">
    <property type="entry name" value="P-loop_NTPase"/>
</dbReference>
<dbReference type="Pfam" id="PF13401">
    <property type="entry name" value="AAA_22"/>
    <property type="match status" value="1"/>
</dbReference>
<dbReference type="SUPFAM" id="SSF52540">
    <property type="entry name" value="P-loop containing nucleoside triphosphate hydrolases"/>
    <property type="match status" value="1"/>
</dbReference>
<keyword evidence="3" id="KW-1185">Reference proteome</keyword>
<dbReference type="InterPro" id="IPR049945">
    <property type="entry name" value="AAA_22"/>
</dbReference>
<accession>A0ABW0ZAW9</accession>
<dbReference type="Gene3D" id="3.40.50.300">
    <property type="entry name" value="P-loop containing nucleotide triphosphate hydrolases"/>
    <property type="match status" value="1"/>
</dbReference>
<evidence type="ECO:0000313" key="2">
    <source>
        <dbReference type="EMBL" id="MFC5724128.1"/>
    </source>
</evidence>
<dbReference type="Proteomes" id="UP001596083">
    <property type="component" value="Unassembled WGS sequence"/>
</dbReference>
<evidence type="ECO:0000259" key="1">
    <source>
        <dbReference type="Pfam" id="PF13401"/>
    </source>
</evidence>
<name>A0ABW0ZAW9_9ACTN</name>
<proteinExistence type="predicted"/>
<reference evidence="3" key="1">
    <citation type="journal article" date="2019" name="Int. J. Syst. Evol. Microbiol.">
        <title>The Global Catalogue of Microorganisms (GCM) 10K type strain sequencing project: providing services to taxonomists for standard genome sequencing and annotation.</title>
        <authorList>
            <consortium name="The Broad Institute Genomics Platform"/>
            <consortium name="The Broad Institute Genome Sequencing Center for Infectious Disease"/>
            <person name="Wu L."/>
            <person name="Ma J."/>
        </authorList>
    </citation>
    <scope>NUCLEOTIDE SEQUENCE [LARGE SCALE GENOMIC DNA]</scope>
    <source>
        <strain evidence="3">CGMCC 4.7304</strain>
    </source>
</reference>
<sequence>MPRHFVGLDGANALPTGHFQMTARIVRDLVTNAATGVVHGPAGTGKTFAVEAALEALDALPAVQRPQVCVLTFPSRPTMRMVADQLLRELTGTETPSSRNRFDLTTKLTGLLATPMRLIVVDEAQRLNGDCIELLRHLHDHPRTRFALLYVGGDGCWEVLSKEPMLRSRVFRRLPFSSLAPAKVPALMRRYHPIYADADAALLLDVDASYGHGTMRDWAVFTHTAASLCAEQNLTTVNEATVHNTYALLGGGLRD</sequence>
<dbReference type="PANTHER" id="PTHR35894">
    <property type="entry name" value="GENERAL SECRETION PATHWAY PROTEIN A-RELATED"/>
    <property type="match status" value="1"/>
</dbReference>
<comment type="caution">
    <text evidence="2">The sequence shown here is derived from an EMBL/GenBank/DDBJ whole genome shotgun (WGS) entry which is preliminary data.</text>
</comment>